<evidence type="ECO:0008006" key="4">
    <source>
        <dbReference type="Google" id="ProtNLM"/>
    </source>
</evidence>
<evidence type="ECO:0000313" key="3">
    <source>
        <dbReference type="Proteomes" id="UP001295684"/>
    </source>
</evidence>
<evidence type="ECO:0000256" key="1">
    <source>
        <dbReference type="SAM" id="SignalP"/>
    </source>
</evidence>
<keyword evidence="1" id="KW-0732">Signal</keyword>
<feature type="chain" id="PRO_5042242632" description="Secreted protein" evidence="1">
    <location>
        <begin position="21"/>
        <end position="84"/>
    </location>
</feature>
<name>A0AAD1X571_EUPCR</name>
<comment type="caution">
    <text evidence="2">The sequence shown here is derived from an EMBL/GenBank/DDBJ whole genome shotgun (WGS) entry which is preliminary data.</text>
</comment>
<dbReference type="Proteomes" id="UP001295684">
    <property type="component" value="Unassembled WGS sequence"/>
</dbReference>
<feature type="signal peptide" evidence="1">
    <location>
        <begin position="1"/>
        <end position="20"/>
    </location>
</feature>
<dbReference type="EMBL" id="CAMPGE010002340">
    <property type="protein sequence ID" value="CAI2361139.1"/>
    <property type="molecule type" value="Genomic_DNA"/>
</dbReference>
<sequence length="84" mass="9554">MLNLKIGNCCLLTSFTSAFAASALDNSGFLVGDIGHLERSGFLKVFKCECVEFLHHRYNFKVSCLCFSACWSYKFHFNILLFNN</sequence>
<accession>A0AAD1X571</accession>
<organism evidence="2 3">
    <name type="scientific">Euplotes crassus</name>
    <dbReference type="NCBI Taxonomy" id="5936"/>
    <lineage>
        <taxon>Eukaryota</taxon>
        <taxon>Sar</taxon>
        <taxon>Alveolata</taxon>
        <taxon>Ciliophora</taxon>
        <taxon>Intramacronucleata</taxon>
        <taxon>Spirotrichea</taxon>
        <taxon>Hypotrichia</taxon>
        <taxon>Euplotida</taxon>
        <taxon>Euplotidae</taxon>
        <taxon>Moneuplotes</taxon>
    </lineage>
</organism>
<proteinExistence type="predicted"/>
<protein>
    <recommendedName>
        <fullName evidence="4">Secreted protein</fullName>
    </recommendedName>
</protein>
<dbReference type="AlphaFoldDB" id="A0AAD1X571"/>
<keyword evidence="3" id="KW-1185">Reference proteome</keyword>
<reference evidence="2" key="1">
    <citation type="submission" date="2023-07" db="EMBL/GenBank/DDBJ databases">
        <authorList>
            <consortium name="AG Swart"/>
            <person name="Singh M."/>
            <person name="Singh A."/>
            <person name="Seah K."/>
            <person name="Emmerich C."/>
        </authorList>
    </citation>
    <scope>NUCLEOTIDE SEQUENCE</scope>
    <source>
        <strain evidence="2">DP1</strain>
    </source>
</reference>
<evidence type="ECO:0000313" key="2">
    <source>
        <dbReference type="EMBL" id="CAI2361139.1"/>
    </source>
</evidence>
<gene>
    <name evidence="2" type="ORF">ECRASSUSDP1_LOCUS2449</name>
</gene>